<protein>
    <recommendedName>
        <fullName evidence="3">Fe-S oxidoreductase</fullName>
    </recommendedName>
</protein>
<evidence type="ECO:0000313" key="2">
    <source>
        <dbReference type="Proteomes" id="UP000075502"/>
    </source>
</evidence>
<accession>A0A150TQZ5</accession>
<dbReference type="EMBL" id="JEME01001537">
    <property type="protein sequence ID" value="KYG06878.1"/>
    <property type="molecule type" value="Genomic_DNA"/>
</dbReference>
<evidence type="ECO:0000313" key="1">
    <source>
        <dbReference type="EMBL" id="KYG06878.1"/>
    </source>
</evidence>
<reference evidence="1 2" key="1">
    <citation type="submission" date="2014-02" db="EMBL/GenBank/DDBJ databases">
        <title>The small core and large imbalanced accessory genome model reveals a collaborative survival strategy of Sorangium cellulosum strains in nature.</title>
        <authorList>
            <person name="Han K."/>
            <person name="Peng R."/>
            <person name="Blom J."/>
            <person name="Li Y.-Z."/>
        </authorList>
    </citation>
    <scope>NUCLEOTIDE SEQUENCE [LARGE SCALE GENOMIC DNA]</scope>
    <source>
        <strain evidence="1 2">So0007-03</strain>
    </source>
</reference>
<proteinExistence type="predicted"/>
<dbReference type="Proteomes" id="UP000075502">
    <property type="component" value="Unassembled WGS sequence"/>
</dbReference>
<evidence type="ECO:0008006" key="3">
    <source>
        <dbReference type="Google" id="ProtNLM"/>
    </source>
</evidence>
<name>A0A150TQZ5_SORCE</name>
<dbReference type="InterPro" id="IPR005358">
    <property type="entry name" value="Puta_zinc/iron-chelating_dom"/>
</dbReference>
<dbReference type="Pfam" id="PF03692">
    <property type="entry name" value="CxxCxxCC"/>
    <property type="match status" value="1"/>
</dbReference>
<organism evidence="1 2">
    <name type="scientific">Sorangium cellulosum</name>
    <name type="common">Polyangium cellulosum</name>
    <dbReference type="NCBI Taxonomy" id="56"/>
    <lineage>
        <taxon>Bacteria</taxon>
        <taxon>Pseudomonadati</taxon>
        <taxon>Myxococcota</taxon>
        <taxon>Polyangia</taxon>
        <taxon>Polyangiales</taxon>
        <taxon>Polyangiaceae</taxon>
        <taxon>Sorangium</taxon>
    </lineage>
</organism>
<comment type="caution">
    <text evidence="1">The sequence shown here is derived from an EMBL/GenBank/DDBJ whole genome shotgun (WGS) entry which is preliminary data.</text>
</comment>
<dbReference type="AlphaFoldDB" id="A0A150TQZ5"/>
<sequence>MTPRPLDRLRELFAKVDAFFANASARHGGRMACATGCSDCCRRRFSVTSIEADALREALAALPEAERAALAGRARAGDPGVCPALDGEGRCALYAARPLICRTHGLPIRFAPAGGRALPVVDACPKNFVGEDLDAIEASSVLDQTTLSTVLAALDMAHADAAGRPRGQRAAIAAVLSGEG</sequence>
<gene>
    <name evidence="1" type="ORF">BE21_32315</name>
</gene>